<dbReference type="EMBL" id="MW291016">
    <property type="protein sequence ID" value="QPL13982.1"/>
    <property type="molecule type" value="Genomic_DNA"/>
</dbReference>
<protein>
    <submittedName>
        <fullName evidence="2">Uncharacterized protein</fullName>
    </submittedName>
</protein>
<proteinExistence type="predicted"/>
<name>A0A7T0M247_9CAUD</name>
<evidence type="ECO:0000256" key="1">
    <source>
        <dbReference type="SAM" id="MobiDB-lite"/>
    </source>
</evidence>
<gene>
    <name evidence="2" type="primary">34</name>
    <name evidence="2" type="ORF">SEA_BLINO_34</name>
</gene>
<dbReference type="KEGG" id="vg:65132684"/>
<sequence>MSDYNSRSFHEKIDRAIQYLTERIGTPDTGMAPAGGPGSAEYMPLTDREFRQAEADLQELFAIRAATEPPHSPLPGKALRQRLWDVEDRYGLHPPHIARP</sequence>
<accession>A0A7T0M247</accession>
<evidence type="ECO:0000313" key="2">
    <source>
        <dbReference type="EMBL" id="QPL13982.1"/>
    </source>
</evidence>
<reference evidence="2 3" key="1">
    <citation type="submission" date="2020-11" db="EMBL/GenBank/DDBJ databases">
        <authorList>
            <person name="Abbas M."/>
            <person name="Al-Sayah O.M."/>
            <person name="Andersen R.L.H."/>
            <person name="Bergmann J.E."/>
            <person name="Bova E."/>
            <person name="Brown M.E."/>
            <person name="Bubb C.A."/>
            <person name="Burke A.C."/>
            <person name="Callaghan L.J."/>
            <person name="Cen M."/>
            <person name="Choy S."/>
            <person name="Cooney E.A."/>
            <person name="Costea E.M."/>
            <person name="Dean S.N."/>
            <person name="DeRose A."/>
            <person name="Dusenberry H.A."/>
            <person name="English J.H."/>
            <person name="Evans K.M."/>
            <person name="Ganiere N.C."/>
            <person name="Gidwani K.N."/>
            <person name="Giroski J.N."/>
            <person name="Golden E.M."/>
            <person name="Gonzalez D."/>
            <person name="Graham A.P."/>
            <person name="Guo Y."/>
            <person name="Hua K.S."/>
            <person name="Huynh L.M."/>
            <person name="Isaac D.M."/>
            <person name="Karmazyn C.B."/>
            <person name="Keith A.M."/>
            <person name="Khattri M.R."/>
            <person name="Khieu A.S."/>
            <person name="Khripkova S.C."/>
            <person name="Kim J.W."/>
            <person name="Lane S.C."/>
            <person name="Lascola A.T."/>
            <person name="Loui A.O."/>
            <person name="Lux A.T."/>
            <person name="Mannino A.M."/>
            <person name="Marcinko M.S."/>
            <person name="Martin A."/>
            <person name="Marvil H.G."/>
            <person name="May R.M."/>
            <person name="Mihalic J.A."/>
            <person name="Mullen A.E."/>
            <person name="Neal C.V."/>
            <person name="Neal M.A."/>
            <person name="Ortiz G."/>
            <person name="Patel R.U."/>
            <person name="Pathapadu A.S."/>
            <person name="Pellegrino J."/>
            <person name="Perks C.M."/>
            <person name="Peschel J.L."/>
            <person name="Peters W.T."/>
            <person name="Plenty T.M."/>
            <person name="Ramnath S.P."/>
            <person name="Ranatunga R.N."/>
            <person name="Reed E.A."/>
            <person name="Rockhill M.J."/>
            <person name="Rupp J.S."/>
            <person name="Salmon W.P."/>
            <person name="Santora M.A."/>
            <person name="Satcho E.S."/>
            <person name="Sathasivam A."/>
            <person name="Schartner A.G."/>
            <person name="Sergi R."/>
            <person name="Shannon L.C."/>
            <person name="Shay K.-I.J."/>
            <person name="Steinmetz E.L."/>
            <person name="Stern A.M."/>
            <person name="Vanacore A.D."/>
            <person name="Xu K."/>
            <person name="Grousd J.A."/>
            <person name="Warner M.H."/>
            <person name="Garlena R.A."/>
            <person name="Russell D.A."/>
            <person name="Pope W.H."/>
            <person name="Jacobs-Sera D."/>
            <person name="Hatfull G.F."/>
        </authorList>
    </citation>
    <scope>NUCLEOTIDE SEQUENCE [LARGE SCALE GENOMIC DNA]</scope>
</reference>
<evidence type="ECO:0000313" key="3">
    <source>
        <dbReference type="Proteomes" id="UP000594822"/>
    </source>
</evidence>
<keyword evidence="3" id="KW-1185">Reference proteome</keyword>
<organism evidence="2 3">
    <name type="scientific">Gordonia phage Blino</name>
    <dbReference type="NCBI Taxonomy" id="2793696"/>
    <lineage>
        <taxon>Viruses</taxon>
        <taxon>Duplodnaviria</taxon>
        <taxon>Heunggongvirae</taxon>
        <taxon>Uroviricota</taxon>
        <taxon>Caudoviricetes</taxon>
        <taxon>Jujuvirus</taxon>
        <taxon>Jujuvirus blino</taxon>
    </lineage>
</organism>
<dbReference type="GeneID" id="65132684"/>
<dbReference type="Proteomes" id="UP000594822">
    <property type="component" value="Segment"/>
</dbReference>
<feature type="region of interest" description="Disordered" evidence="1">
    <location>
        <begin position="24"/>
        <end position="43"/>
    </location>
</feature>
<dbReference type="RefSeq" id="YP_010114123.1">
    <property type="nucleotide sequence ID" value="NC_055912.1"/>
</dbReference>